<keyword evidence="3" id="KW-1185">Reference proteome</keyword>
<proteinExistence type="predicted"/>
<dbReference type="OrthoDB" id="9801454at2"/>
<protein>
    <submittedName>
        <fullName evidence="2">Nicotinamide-nucleotide amidase</fullName>
    </submittedName>
</protein>
<feature type="domain" description="CinA C-terminal" evidence="1">
    <location>
        <begin position="9"/>
        <end position="160"/>
    </location>
</feature>
<organism evidence="2 3">
    <name type="scientific">Marinomonas communis</name>
    <dbReference type="NCBI Taxonomy" id="28254"/>
    <lineage>
        <taxon>Bacteria</taxon>
        <taxon>Pseudomonadati</taxon>
        <taxon>Pseudomonadota</taxon>
        <taxon>Gammaproteobacteria</taxon>
        <taxon>Oceanospirillales</taxon>
        <taxon>Oceanospirillaceae</taxon>
        <taxon>Marinomonas</taxon>
    </lineage>
</organism>
<name>A0A4R6X0G4_9GAMM</name>
<dbReference type="NCBIfam" id="TIGR00199">
    <property type="entry name" value="PncC_domain"/>
    <property type="match status" value="1"/>
</dbReference>
<comment type="caution">
    <text evidence="2">The sequence shown here is derived from an EMBL/GenBank/DDBJ whole genome shotgun (WGS) entry which is preliminary data.</text>
</comment>
<dbReference type="SUPFAM" id="SSF142433">
    <property type="entry name" value="CinA-like"/>
    <property type="match status" value="1"/>
</dbReference>
<sequence length="162" mass="16773">MLDDKILNDLVADVAECLMEKGVMLVTAESCTGGLIGAYCTEMAGSSAWFYGGIISYANEAKMSGLGVSATTLEQEGAVSEATIREMCAGALQFGGDVAIAVSGVAGPSGGTAEKPVGCVWIGWQLAGRDAKVERCQFTGTRSDIRQATVAHALTQLLTLMK</sequence>
<evidence type="ECO:0000259" key="1">
    <source>
        <dbReference type="Pfam" id="PF02464"/>
    </source>
</evidence>
<dbReference type="Pfam" id="PF02464">
    <property type="entry name" value="CinA"/>
    <property type="match status" value="1"/>
</dbReference>
<dbReference type="AlphaFoldDB" id="A0A4R6X0G4"/>
<dbReference type="Gene3D" id="3.90.950.20">
    <property type="entry name" value="CinA-like"/>
    <property type="match status" value="1"/>
</dbReference>
<reference evidence="2 3" key="1">
    <citation type="submission" date="2019-03" db="EMBL/GenBank/DDBJ databases">
        <title>Genomic Encyclopedia of Type Strains, Phase IV (KMG-IV): sequencing the most valuable type-strain genomes for metagenomic binning, comparative biology and taxonomic classification.</title>
        <authorList>
            <person name="Goeker M."/>
        </authorList>
    </citation>
    <scope>NUCLEOTIDE SEQUENCE [LARGE SCALE GENOMIC DNA]</scope>
    <source>
        <strain evidence="2 3">DSM 5604</strain>
    </source>
</reference>
<dbReference type="InterPro" id="IPR036653">
    <property type="entry name" value="CinA-like_C"/>
</dbReference>
<evidence type="ECO:0000313" key="3">
    <source>
        <dbReference type="Proteomes" id="UP000295729"/>
    </source>
</evidence>
<dbReference type="RefSeq" id="WP_133564913.1">
    <property type="nucleotide sequence ID" value="NZ_SNZA01000007.1"/>
</dbReference>
<dbReference type="Proteomes" id="UP000295729">
    <property type="component" value="Unassembled WGS sequence"/>
</dbReference>
<gene>
    <name evidence="2" type="ORF">C8D85_3359</name>
</gene>
<evidence type="ECO:0000313" key="2">
    <source>
        <dbReference type="EMBL" id="TDR05838.1"/>
    </source>
</evidence>
<dbReference type="EMBL" id="SNZA01000007">
    <property type="protein sequence ID" value="TDR05838.1"/>
    <property type="molecule type" value="Genomic_DNA"/>
</dbReference>
<dbReference type="InterPro" id="IPR008136">
    <property type="entry name" value="CinA_C"/>
</dbReference>
<accession>A0A4R6X0G4</accession>